<dbReference type="InterPro" id="IPR016181">
    <property type="entry name" value="Acyl_CoA_acyltransferase"/>
</dbReference>
<evidence type="ECO:0000313" key="2">
    <source>
        <dbReference type="EMBL" id="UWP86032.1"/>
    </source>
</evidence>
<feature type="domain" description="N-acetyltransferase" evidence="1">
    <location>
        <begin position="36"/>
        <end position="175"/>
    </location>
</feature>
<reference evidence="2" key="1">
    <citation type="submission" date="2021-04" db="EMBL/GenBank/DDBJ databases">
        <authorList>
            <person name="Hartkoorn R.C."/>
            <person name="Beaudoing E."/>
            <person name="Hot D."/>
        </authorList>
    </citation>
    <scope>NUCLEOTIDE SEQUENCE</scope>
    <source>
        <strain evidence="2">NRRL B-16292</strain>
    </source>
</reference>
<dbReference type="GO" id="GO:0016746">
    <property type="term" value="F:acyltransferase activity"/>
    <property type="evidence" value="ECO:0007669"/>
    <property type="project" value="UniProtKB-KW"/>
</dbReference>
<evidence type="ECO:0000313" key="3">
    <source>
        <dbReference type="Proteomes" id="UP001059617"/>
    </source>
</evidence>
<dbReference type="CDD" id="cd04301">
    <property type="entry name" value="NAT_SF"/>
    <property type="match status" value="1"/>
</dbReference>
<dbReference type="PANTHER" id="PTHR39173:SF1">
    <property type="entry name" value="ACETYLTRANSFERASE"/>
    <property type="match status" value="1"/>
</dbReference>
<name>A0ABY5W7F2_9ACTN</name>
<gene>
    <name evidence="2" type="ORF">Dfulv_17980</name>
</gene>
<keyword evidence="2" id="KW-0808">Transferase</keyword>
<sequence length="178" mass="19536">MPELVRPTIDLHRAWLESRDDWGRGAHQDGSGLHGSDNVDSPGGFAAWVDRLNRQSDETVPVDRDRVHASYRWIAEGGAVLGAITLRHRLNERLLEAGGHVGYGVRPSARGRGLATWALAAVLDEARGRGLDRVLVSCAVDNRASALVIERNGGVLEDVRETWLGTARRYWISLTGRA</sequence>
<keyword evidence="3" id="KW-1185">Reference proteome</keyword>
<dbReference type="PROSITE" id="PS51186">
    <property type="entry name" value="GNAT"/>
    <property type="match status" value="1"/>
</dbReference>
<dbReference type="PANTHER" id="PTHR39173">
    <property type="entry name" value="ACETYLTRANSFERASE"/>
    <property type="match status" value="1"/>
</dbReference>
<dbReference type="RefSeq" id="WP_259864634.1">
    <property type="nucleotide sequence ID" value="NZ_BAAAST010000061.1"/>
</dbReference>
<dbReference type="InterPro" id="IPR000182">
    <property type="entry name" value="GNAT_dom"/>
</dbReference>
<dbReference type="EC" id="2.3.1.-" evidence="2"/>
<protein>
    <submittedName>
        <fullName evidence="2">GNAT family N-acetyltransferase</fullName>
        <ecNumber evidence="2">2.3.1.-</ecNumber>
    </submittedName>
</protein>
<reference evidence="2" key="2">
    <citation type="submission" date="2022-09" db="EMBL/GenBank/DDBJ databases">
        <title>Biosynthetic gene clusters of Dactylosporangioum fulvum.</title>
        <authorList>
            <person name="Caradec T."/>
        </authorList>
    </citation>
    <scope>NUCLEOTIDE SEQUENCE</scope>
    <source>
        <strain evidence="2">NRRL B-16292</strain>
    </source>
</reference>
<dbReference type="SUPFAM" id="SSF55729">
    <property type="entry name" value="Acyl-CoA N-acyltransferases (Nat)"/>
    <property type="match status" value="1"/>
</dbReference>
<dbReference type="EMBL" id="CP073720">
    <property type="protein sequence ID" value="UWP86032.1"/>
    <property type="molecule type" value="Genomic_DNA"/>
</dbReference>
<keyword evidence="2" id="KW-0012">Acyltransferase</keyword>
<dbReference type="Pfam" id="PF13302">
    <property type="entry name" value="Acetyltransf_3"/>
    <property type="match status" value="1"/>
</dbReference>
<dbReference type="Proteomes" id="UP001059617">
    <property type="component" value="Chromosome"/>
</dbReference>
<accession>A0ABY5W7F2</accession>
<dbReference type="Gene3D" id="3.40.630.30">
    <property type="match status" value="1"/>
</dbReference>
<organism evidence="2 3">
    <name type="scientific">Dactylosporangium fulvum</name>
    <dbReference type="NCBI Taxonomy" id="53359"/>
    <lineage>
        <taxon>Bacteria</taxon>
        <taxon>Bacillati</taxon>
        <taxon>Actinomycetota</taxon>
        <taxon>Actinomycetes</taxon>
        <taxon>Micromonosporales</taxon>
        <taxon>Micromonosporaceae</taxon>
        <taxon>Dactylosporangium</taxon>
    </lineage>
</organism>
<evidence type="ECO:0000259" key="1">
    <source>
        <dbReference type="PROSITE" id="PS51186"/>
    </source>
</evidence>
<proteinExistence type="predicted"/>